<evidence type="ECO:0000313" key="1">
    <source>
        <dbReference type="EMBL" id="GJJ43712.1"/>
    </source>
</evidence>
<evidence type="ECO:0000313" key="2">
    <source>
        <dbReference type="Proteomes" id="UP001205910"/>
    </source>
</evidence>
<name>A0ABD0BIG0_CORUL</name>
<accession>A0ABD0BIG0</accession>
<dbReference type="AlphaFoldDB" id="A0ABD0BIG0"/>
<protein>
    <submittedName>
        <fullName evidence="1">Uncharacterized protein</fullName>
    </submittedName>
</protein>
<proteinExistence type="predicted"/>
<gene>
    <name evidence="1" type="ORF">CULCOIPH005_19010</name>
</gene>
<comment type="caution">
    <text evidence="1">The sequence shown here is derived from an EMBL/GenBank/DDBJ whole genome shotgun (WGS) entry which is preliminary data.</text>
</comment>
<organism evidence="1 2">
    <name type="scientific">Corynebacterium ulcerans</name>
    <dbReference type="NCBI Taxonomy" id="65058"/>
    <lineage>
        <taxon>Bacteria</taxon>
        <taxon>Bacillati</taxon>
        <taxon>Actinomycetota</taxon>
        <taxon>Actinomycetes</taxon>
        <taxon>Mycobacteriales</taxon>
        <taxon>Corynebacteriaceae</taxon>
        <taxon>Corynebacterium</taxon>
    </lineage>
</organism>
<sequence length="118" mass="10850">MATRGARPPGFGAFPPGRACGRGIAEGDAPAPGLGAEPEVLGVSDWEALKPGLGTGLTAGFGAAGFAEAGLGAAGFAAAGFGAAGFAEAGLGAAGFGAAGLADVDVAFAASGVVFADP</sequence>
<dbReference type="EMBL" id="BQFK01000005">
    <property type="protein sequence ID" value="GJJ43712.1"/>
    <property type="molecule type" value="Genomic_DNA"/>
</dbReference>
<reference evidence="1 2" key="1">
    <citation type="submission" date="2021-11" db="EMBL/GenBank/DDBJ databases">
        <title>Whole genome sequences of diphtheriae toxin producing Corynebacterium ulcerans isolates from cats in Osaka, Japan.</title>
        <authorList>
            <person name="Umeda K."/>
            <person name="Hirai Y."/>
        </authorList>
    </citation>
    <scope>NUCLEOTIDE SEQUENCE [LARGE SCALE GENOMIC DNA]</scope>
    <source>
        <strain evidence="1 2">12109B-1</strain>
    </source>
</reference>
<dbReference type="Proteomes" id="UP001205910">
    <property type="component" value="Unassembled WGS sequence"/>
</dbReference>